<proteinExistence type="predicted"/>
<organism evidence="1 2">
    <name type="scientific">Panagrolaimus sp. PS1159</name>
    <dbReference type="NCBI Taxonomy" id="55785"/>
    <lineage>
        <taxon>Eukaryota</taxon>
        <taxon>Metazoa</taxon>
        <taxon>Ecdysozoa</taxon>
        <taxon>Nematoda</taxon>
        <taxon>Chromadorea</taxon>
        <taxon>Rhabditida</taxon>
        <taxon>Tylenchina</taxon>
        <taxon>Panagrolaimomorpha</taxon>
        <taxon>Panagrolaimoidea</taxon>
        <taxon>Panagrolaimidae</taxon>
        <taxon>Panagrolaimus</taxon>
    </lineage>
</organism>
<evidence type="ECO:0000313" key="2">
    <source>
        <dbReference type="WBParaSite" id="PS1159_v2.g8716.t1"/>
    </source>
</evidence>
<evidence type="ECO:0000313" key="1">
    <source>
        <dbReference type="Proteomes" id="UP000887580"/>
    </source>
</evidence>
<protein>
    <submittedName>
        <fullName evidence="2">DUF4139 domain-containing protein</fullName>
    </submittedName>
</protein>
<reference evidence="2" key="1">
    <citation type="submission" date="2022-11" db="UniProtKB">
        <authorList>
            <consortium name="WormBaseParasite"/>
        </authorList>
    </citation>
    <scope>IDENTIFICATION</scope>
</reference>
<dbReference type="Proteomes" id="UP000887580">
    <property type="component" value="Unplaced"/>
</dbReference>
<dbReference type="WBParaSite" id="PS1159_v2.g8716.t1">
    <property type="protein sequence ID" value="PS1159_v2.g8716.t1"/>
    <property type="gene ID" value="PS1159_v2.g8716"/>
</dbReference>
<accession>A0AC35GTV9</accession>
<sequence length="132" mass="15522">MEFVLLSGVFSNYNSTSTEQKIIVKSTKKSGPIYITLYEPIPKSTNERIKIRVTQPDPIKEKNSRKKKNDGNEESEEVEKEGDDRTPKIGPFLDEKHNLMWIENIQPEEEKEFIIKWAVDYPIDEKIQFFEK</sequence>
<name>A0AC35GTV9_9BILA</name>